<dbReference type="AlphaFoldDB" id="A0A285UHS2"/>
<dbReference type="Proteomes" id="UP000219252">
    <property type="component" value="Unassembled WGS sequence"/>
</dbReference>
<dbReference type="RefSeq" id="WP_097150105.1">
    <property type="nucleotide sequence ID" value="NZ_OBQC01000010.1"/>
</dbReference>
<organism evidence="2 3">
    <name type="scientific">Ureibacillus acetophenoni</name>
    <dbReference type="NCBI Taxonomy" id="614649"/>
    <lineage>
        <taxon>Bacteria</taxon>
        <taxon>Bacillati</taxon>
        <taxon>Bacillota</taxon>
        <taxon>Bacilli</taxon>
        <taxon>Bacillales</taxon>
        <taxon>Caryophanaceae</taxon>
        <taxon>Ureibacillus</taxon>
    </lineage>
</organism>
<protein>
    <submittedName>
        <fullName evidence="2">Helicase-like protein</fullName>
    </submittedName>
</protein>
<keyword evidence="2" id="KW-0378">Hydrolase</keyword>
<evidence type="ECO:0000259" key="1">
    <source>
        <dbReference type="PROSITE" id="PS51194"/>
    </source>
</evidence>
<keyword evidence="2" id="KW-0067">ATP-binding</keyword>
<dbReference type="CDD" id="cd18785">
    <property type="entry name" value="SF2_C"/>
    <property type="match status" value="1"/>
</dbReference>
<keyword evidence="3" id="KW-1185">Reference proteome</keyword>
<proteinExistence type="predicted"/>
<feature type="domain" description="Helicase C-terminal" evidence="1">
    <location>
        <begin position="848"/>
        <end position="1011"/>
    </location>
</feature>
<dbReference type="EMBL" id="OBQC01000010">
    <property type="protein sequence ID" value="SOC41455.1"/>
    <property type="molecule type" value="Genomic_DNA"/>
</dbReference>
<keyword evidence="2" id="KW-0347">Helicase</keyword>
<accession>A0A285UHS2</accession>
<dbReference type="PROSITE" id="PS51194">
    <property type="entry name" value="HELICASE_CTER"/>
    <property type="match status" value="1"/>
</dbReference>
<dbReference type="InterPro" id="IPR027417">
    <property type="entry name" value="P-loop_NTPase"/>
</dbReference>
<dbReference type="InterPro" id="IPR001650">
    <property type="entry name" value="Helicase_C-like"/>
</dbReference>
<dbReference type="GO" id="GO:0004386">
    <property type="term" value="F:helicase activity"/>
    <property type="evidence" value="ECO:0007669"/>
    <property type="project" value="UniProtKB-KW"/>
</dbReference>
<dbReference type="OrthoDB" id="713315at2"/>
<keyword evidence="2" id="KW-0547">Nucleotide-binding</keyword>
<evidence type="ECO:0000313" key="3">
    <source>
        <dbReference type="Proteomes" id="UP000219252"/>
    </source>
</evidence>
<sequence>MLVMQKVDEKKEYEARVALVNHLQSYLSDRISGKSITRLNDGSHPEDLFFIGRLSGNKADLNNKFSQSEPKQIGLTFRISKKNLVKETIVVKISSDYYVKVNPTYEEQCEHYINEFNNRYPDNKVETFKELIDNVTQFPSYSCDVIQVFNKVHLDNFDFELNLKSICGEGYSGKKYLNDVRDQILTLLDNKIDEISNRYGKINDQVTFNDLKSKETWLDFIKRTAKRPFVQNWDCKILAEIKEENDQYCRVMISFINNTEDIKKERDIVNTFFNTSLTVELLKTMVEPIELKALKDDYKYNKTQIALGKNCSVEDISPSKEKITKVKTSSLPIYKQYRLKTDDDKFKAEFQKLIDNPIKVLKSLQKLMETEIENWINDKNIKLHSDAAIKQFNAEIDGFKNEIKRFTNGISVLENYPDLALRPFKLMNETFKNSSKGYKSWRLFQIVFIVSMIPDIVSREIGEIKPLAQYEKVDLIYFPTGGGKTETYLGTVIFNMFFDRIRGKNAGTTALIKFPLRLLSLQQLQRATDITAQAELIRRNQSDMKGTEPFTVGYFVGSGNTPNKLYDSDRKEDMIPSIQAMSEQERIDKFLVIDRCPFCQSDKISIDVLVNERRLVHVCKNENCNEGILPLYIIDREVYRYLPTFIVSTLDKSALIGMQRNFRNIFGNFHKKCLLHGYTSQGKCLESEGDMCKFADEALENVEIYDASPSLIIQDELHLVRESLGAFNAHYETFINYFLSEFSSLKRPIKFIAATATISDYEQQVYHLYHKEAIRFPAPSPYIDKSFYAYTDYEDLNRVIVGIAPYGKTPVYSILDVIQYYREELHRLWHNEDSRISINNMPDLSSEQYKRVLKDYWVILEYNQIKNEGMQIVNSIGSMINERLKSQGISDQNVKTMTGDDTFKDVREILSEVERPTGEKSEIDLIAATSMISHGVDADTFNFMIFFGVPKNTAEYIQAYSRAGRKYPALVLMVFNSNREKDSSYNQHFVKFNEYKDLLVEPVPINRWANNAVEKTLPGLLSALMLNHYDYHLSKEGYKIYMLSGFQEAIRADKLPNHEELSDILCSAYGADKDTFGALYKEKIAQLTQRIIKGLMSEEVNERNDYFITNALSKIGFPVMRSLRDTDTPLDIIMEDPDAELMRK</sequence>
<dbReference type="SUPFAM" id="SSF52540">
    <property type="entry name" value="P-loop containing nucleoside triphosphate hydrolases"/>
    <property type="match status" value="3"/>
</dbReference>
<dbReference type="Pfam" id="PF00271">
    <property type="entry name" value="Helicase_C"/>
    <property type="match status" value="1"/>
</dbReference>
<evidence type="ECO:0000313" key="2">
    <source>
        <dbReference type="EMBL" id="SOC41455.1"/>
    </source>
</evidence>
<reference evidence="3" key="1">
    <citation type="submission" date="2017-08" db="EMBL/GenBank/DDBJ databases">
        <authorList>
            <person name="Varghese N."/>
            <person name="Submissions S."/>
        </authorList>
    </citation>
    <scope>NUCLEOTIDE SEQUENCE [LARGE SCALE GENOMIC DNA]</scope>
    <source>
        <strain evidence="3">JC23</strain>
    </source>
</reference>
<dbReference type="SMART" id="SM00490">
    <property type="entry name" value="HELICc"/>
    <property type="match status" value="1"/>
</dbReference>
<dbReference type="Gene3D" id="3.40.50.300">
    <property type="entry name" value="P-loop containing nucleotide triphosphate hydrolases"/>
    <property type="match status" value="1"/>
</dbReference>
<gene>
    <name evidence="2" type="ORF">SAMN05877842_11066</name>
</gene>
<name>A0A285UHS2_9BACL</name>